<accession>A0A117N3B1</accession>
<reference evidence="1 2" key="1">
    <citation type="submission" date="2015-12" db="EMBL/GenBank/DDBJ databases">
        <title>Draft genome sequence of Mesorhizobium sp. UFLA 01-765, a multitolerant efficient symbiont and plant-growth promoting strain isolated from Zn-mining soil using Leucaena leucocephala as a trap plant.</title>
        <authorList>
            <person name="Rangel W.M."/>
            <person name="Thijs S."/>
            <person name="Longatti S.M."/>
            <person name="Moreira F.M."/>
            <person name="Weyens N."/>
            <person name="Vangronsveld J."/>
            <person name="Van Hamme J.D."/>
            <person name="Bottos E.M."/>
            <person name="Rineau F."/>
        </authorList>
    </citation>
    <scope>NUCLEOTIDE SEQUENCE [LARGE SCALE GENOMIC DNA]</scope>
    <source>
        <strain evidence="1 2">UFLA 01-765</strain>
    </source>
</reference>
<evidence type="ECO:0000313" key="2">
    <source>
        <dbReference type="Proteomes" id="UP000053176"/>
    </source>
</evidence>
<dbReference type="EMBL" id="LPWA01000107">
    <property type="protein sequence ID" value="KUM26360.1"/>
    <property type="molecule type" value="Genomic_DNA"/>
</dbReference>
<sequence length="97" mass="10667">MHAAAATRDYPTAVVVDYVLGCMRSNGQTRDMLERCSCSIDVIASLLPYERYESAETVRRMSQMTGEAGGIFRESAPAKAADAELRRAQAEADVRCF</sequence>
<gene>
    <name evidence="1" type="ORF">AU467_22535</name>
</gene>
<dbReference type="AlphaFoldDB" id="A0A117N3B1"/>
<organism evidence="1 2">
    <name type="scientific">Rhizobium loti</name>
    <name type="common">Mesorhizobium loti</name>
    <dbReference type="NCBI Taxonomy" id="381"/>
    <lineage>
        <taxon>Bacteria</taxon>
        <taxon>Pseudomonadati</taxon>
        <taxon>Pseudomonadota</taxon>
        <taxon>Alphaproteobacteria</taxon>
        <taxon>Hyphomicrobiales</taxon>
        <taxon>Phyllobacteriaceae</taxon>
        <taxon>Mesorhizobium</taxon>
    </lineage>
</organism>
<protein>
    <submittedName>
        <fullName evidence="1">Uncharacterized protein</fullName>
    </submittedName>
</protein>
<evidence type="ECO:0000313" key="1">
    <source>
        <dbReference type="EMBL" id="KUM26360.1"/>
    </source>
</evidence>
<dbReference type="Proteomes" id="UP000053176">
    <property type="component" value="Unassembled WGS sequence"/>
</dbReference>
<name>A0A117N3B1_RHILI</name>
<proteinExistence type="predicted"/>
<comment type="caution">
    <text evidence="1">The sequence shown here is derived from an EMBL/GenBank/DDBJ whole genome shotgun (WGS) entry which is preliminary data.</text>
</comment>